<dbReference type="SUPFAM" id="SSF50974">
    <property type="entry name" value="Nitrous oxide reductase, N-terminal domain"/>
    <property type="match status" value="1"/>
</dbReference>
<keyword evidence="1 3" id="KW-0732">Signal</keyword>
<evidence type="ECO:0000256" key="3">
    <source>
        <dbReference type="SAM" id="SignalP"/>
    </source>
</evidence>
<feature type="region of interest" description="Disordered" evidence="2">
    <location>
        <begin position="329"/>
        <end position="373"/>
    </location>
</feature>
<keyword evidence="6" id="KW-1185">Reference proteome</keyword>
<feature type="domain" description="YNCE-like beta-propeller" evidence="4">
    <location>
        <begin position="101"/>
        <end position="214"/>
    </location>
</feature>
<dbReference type="PROSITE" id="PS51257">
    <property type="entry name" value="PROKAR_LIPOPROTEIN"/>
    <property type="match status" value="1"/>
</dbReference>
<sequence length="373" mass="37516">MSKRGVPLHPIALVVMLAMALTGCSGEADGPARQEGASPEPAGSVTGSVWVADEDGDSITVIDASTNAVIATLDGIEEPHNVQMGPGGDTVYAVSGSENLLVAIDAATFAVKATAPTGAEPAHVIEANGKVYVTNAADGTVSVYRAPELQPTGRITLGGMPHGLRPAGDGSIIVVANTMAGALDVIDPATDTLLGAVPVGAGPAQVAVTADGRYAYTGISDPSSVAKVDLATRTVVGTVSVPTPPVQVFLAPDGETVVSADQGTRDQPGNTASVIDTHSMTVRSRVNTGSGPHGVVIDDTSTRAWVTNSYSDTVSVIELATSSVAATVPTGAEPTGISYSIRRPAPGASTTTTLKLPEPATSSQEESPDDHGH</sequence>
<organism evidence="5 6">
    <name type="scientific">Mycolicibacterium tusciae</name>
    <dbReference type="NCBI Taxonomy" id="75922"/>
    <lineage>
        <taxon>Bacteria</taxon>
        <taxon>Bacillati</taxon>
        <taxon>Actinomycetota</taxon>
        <taxon>Actinomycetes</taxon>
        <taxon>Mycobacteriales</taxon>
        <taxon>Mycobacteriaceae</taxon>
        <taxon>Mycolicibacterium</taxon>
    </lineage>
</organism>
<gene>
    <name evidence="5" type="ORF">BST47_14185</name>
</gene>
<protein>
    <recommendedName>
        <fullName evidence="4">YNCE-like beta-propeller domain-containing protein</fullName>
    </recommendedName>
</protein>
<dbReference type="EMBL" id="MVIM01000006">
    <property type="protein sequence ID" value="ORB65234.1"/>
    <property type="molecule type" value="Genomic_DNA"/>
</dbReference>
<feature type="region of interest" description="Disordered" evidence="2">
    <location>
        <begin position="26"/>
        <end position="46"/>
    </location>
</feature>
<evidence type="ECO:0000313" key="5">
    <source>
        <dbReference type="EMBL" id="ORB65234.1"/>
    </source>
</evidence>
<dbReference type="STRING" id="75922.BST47_14185"/>
<comment type="caution">
    <text evidence="5">The sequence shown here is derived from an EMBL/GenBank/DDBJ whole genome shotgun (WGS) entry which is preliminary data.</text>
</comment>
<dbReference type="Pfam" id="PF21783">
    <property type="entry name" value="YNCE"/>
    <property type="match status" value="1"/>
</dbReference>
<feature type="signal peptide" evidence="3">
    <location>
        <begin position="1"/>
        <end position="20"/>
    </location>
</feature>
<reference evidence="5 6" key="1">
    <citation type="submission" date="2017-02" db="EMBL/GenBank/DDBJ databases">
        <title>The new phylogeny of genus Mycobacterium.</title>
        <authorList>
            <person name="Tortoli E."/>
            <person name="Trovato A."/>
            <person name="Cirillo D.M."/>
        </authorList>
    </citation>
    <scope>NUCLEOTIDE SEQUENCE [LARGE SCALE GENOMIC DNA]</scope>
    <source>
        <strain evidence="5 6">DSM 44338</strain>
    </source>
</reference>
<dbReference type="Gene3D" id="2.130.10.10">
    <property type="entry name" value="YVTN repeat-like/Quinoprotein amine dehydrogenase"/>
    <property type="match status" value="2"/>
</dbReference>
<dbReference type="InterPro" id="IPR051200">
    <property type="entry name" value="Host-pathogen_enzymatic-act"/>
</dbReference>
<dbReference type="InterPro" id="IPR015943">
    <property type="entry name" value="WD40/YVTN_repeat-like_dom_sf"/>
</dbReference>
<dbReference type="NCBIfam" id="TIGR02276">
    <property type="entry name" value="beta_rpt_yvtn"/>
    <property type="match status" value="1"/>
</dbReference>
<dbReference type="PANTHER" id="PTHR47197:SF3">
    <property type="entry name" value="DIHYDRO-HEME D1 DEHYDROGENASE"/>
    <property type="match status" value="1"/>
</dbReference>
<evidence type="ECO:0000256" key="2">
    <source>
        <dbReference type="SAM" id="MobiDB-lite"/>
    </source>
</evidence>
<feature type="chain" id="PRO_5039356648" description="YNCE-like beta-propeller domain-containing protein" evidence="3">
    <location>
        <begin position="21"/>
        <end position="373"/>
    </location>
</feature>
<dbReference type="OrthoDB" id="9774579at2"/>
<evidence type="ECO:0000313" key="6">
    <source>
        <dbReference type="Proteomes" id="UP000192411"/>
    </source>
</evidence>
<accession>A0A1X0JQT2</accession>
<name>A0A1X0JQT2_9MYCO</name>
<dbReference type="AlphaFoldDB" id="A0A1X0JQT2"/>
<proteinExistence type="predicted"/>
<dbReference type="PANTHER" id="PTHR47197">
    <property type="entry name" value="PROTEIN NIRF"/>
    <property type="match status" value="1"/>
</dbReference>
<dbReference type="InterPro" id="IPR011964">
    <property type="entry name" value="YVTN_b-propeller_repeat"/>
</dbReference>
<evidence type="ECO:0000259" key="4">
    <source>
        <dbReference type="Pfam" id="PF21783"/>
    </source>
</evidence>
<dbReference type="InterPro" id="IPR011045">
    <property type="entry name" value="N2O_reductase_N"/>
</dbReference>
<feature type="compositionally biased region" description="Polar residues" evidence="2">
    <location>
        <begin position="348"/>
        <end position="365"/>
    </location>
</feature>
<dbReference type="InterPro" id="IPR048433">
    <property type="entry name" value="YNCE-like_beta-prop"/>
</dbReference>
<dbReference type="Proteomes" id="UP000192411">
    <property type="component" value="Unassembled WGS sequence"/>
</dbReference>
<evidence type="ECO:0000256" key="1">
    <source>
        <dbReference type="ARBA" id="ARBA00022729"/>
    </source>
</evidence>